<gene>
    <name evidence="1" type="ORF">S12H4_39992</name>
</gene>
<evidence type="ECO:0000313" key="1">
    <source>
        <dbReference type="EMBL" id="GAI89697.1"/>
    </source>
</evidence>
<comment type="caution">
    <text evidence="1">The sequence shown here is derived from an EMBL/GenBank/DDBJ whole genome shotgun (WGS) entry which is preliminary data.</text>
</comment>
<accession>X1S9H6</accession>
<dbReference type="EMBL" id="BARW01024231">
    <property type="protein sequence ID" value="GAI89697.1"/>
    <property type="molecule type" value="Genomic_DNA"/>
</dbReference>
<reference evidence="1" key="1">
    <citation type="journal article" date="2014" name="Front. Microbiol.">
        <title>High frequency of phylogenetically diverse reductive dehalogenase-homologous genes in deep subseafloor sedimentary metagenomes.</title>
        <authorList>
            <person name="Kawai M."/>
            <person name="Futagami T."/>
            <person name="Toyoda A."/>
            <person name="Takaki Y."/>
            <person name="Nishi S."/>
            <person name="Hori S."/>
            <person name="Arai W."/>
            <person name="Tsubouchi T."/>
            <person name="Morono Y."/>
            <person name="Uchiyama I."/>
            <person name="Ito T."/>
            <person name="Fujiyama A."/>
            <person name="Inagaki F."/>
            <person name="Takami H."/>
        </authorList>
    </citation>
    <scope>NUCLEOTIDE SEQUENCE</scope>
    <source>
        <strain evidence="1">Expedition CK06-06</strain>
    </source>
</reference>
<dbReference type="AlphaFoldDB" id="X1S9H6"/>
<sequence length="48" mass="5277">MSKAKTLIGLFVVLMLLVGFQSLWAAGQQEPVEVETYKIRIGHSNMAA</sequence>
<proteinExistence type="predicted"/>
<feature type="non-terminal residue" evidence="1">
    <location>
        <position position="48"/>
    </location>
</feature>
<protein>
    <submittedName>
        <fullName evidence="1">Uncharacterized protein</fullName>
    </submittedName>
</protein>
<name>X1S9H6_9ZZZZ</name>
<organism evidence="1">
    <name type="scientific">marine sediment metagenome</name>
    <dbReference type="NCBI Taxonomy" id="412755"/>
    <lineage>
        <taxon>unclassified sequences</taxon>
        <taxon>metagenomes</taxon>
        <taxon>ecological metagenomes</taxon>
    </lineage>
</organism>